<feature type="non-terminal residue" evidence="2">
    <location>
        <position position="306"/>
    </location>
</feature>
<dbReference type="InterPro" id="IPR006171">
    <property type="entry name" value="TOPRIM_dom"/>
</dbReference>
<sequence>MDIFQRANQWAHDYPVEFLNRLFPGKEFSLGEATCPECDRRGKFGILGCYRGSCRLAGPMTPVYFAALVRGSRPVVIAHWILDEKQEKVSDLVRLSNRVKQMAKWHPRIEGEEETVMVPLPDSRRSLNPVAKRYLKHRGLTEKTMERFGLSWCSRGRWRNRIIIPVEDLFFAARTVEPHAIPPYLYPKGCTKSHGLLGFPKGPEIVVVEGPMDAMMWQQWDIPAAAILGGSMSQAQAKRIIRQYRKVTLCFDGDDAGRKGQKQALGMLEGMVEDLTAVWLDDGYDPAEIRPEEVLPGRATNHAPFR</sequence>
<proteinExistence type="predicted"/>
<dbReference type="EMBL" id="LAZR01050918">
    <property type="protein sequence ID" value="KKK86282.1"/>
    <property type="molecule type" value="Genomic_DNA"/>
</dbReference>
<dbReference type="Gene3D" id="3.40.1360.10">
    <property type="match status" value="1"/>
</dbReference>
<dbReference type="CDD" id="cd03364">
    <property type="entry name" value="TOPRIM_DnaG_primases"/>
    <property type="match status" value="1"/>
</dbReference>
<dbReference type="InterPro" id="IPR034151">
    <property type="entry name" value="TOPRIM_DnaG_bac"/>
</dbReference>
<reference evidence="2" key="1">
    <citation type="journal article" date="2015" name="Nature">
        <title>Complex archaea that bridge the gap between prokaryotes and eukaryotes.</title>
        <authorList>
            <person name="Spang A."/>
            <person name="Saw J.H."/>
            <person name="Jorgensen S.L."/>
            <person name="Zaremba-Niedzwiedzka K."/>
            <person name="Martijn J."/>
            <person name="Lind A.E."/>
            <person name="van Eijk R."/>
            <person name="Schleper C."/>
            <person name="Guy L."/>
            <person name="Ettema T.J."/>
        </authorList>
    </citation>
    <scope>NUCLEOTIDE SEQUENCE</scope>
</reference>
<comment type="caution">
    <text evidence="2">The sequence shown here is derived from an EMBL/GenBank/DDBJ whole genome shotgun (WGS) entry which is preliminary data.</text>
</comment>
<evidence type="ECO:0000259" key="1">
    <source>
        <dbReference type="SMART" id="SM00493"/>
    </source>
</evidence>
<feature type="domain" description="Toprim" evidence="1">
    <location>
        <begin position="203"/>
        <end position="273"/>
    </location>
</feature>
<dbReference type="GO" id="GO:0006269">
    <property type="term" value="P:DNA replication, synthesis of primer"/>
    <property type="evidence" value="ECO:0007669"/>
    <property type="project" value="TreeGrafter"/>
</dbReference>
<name>A0A0F8YXU8_9ZZZZ</name>
<evidence type="ECO:0000313" key="2">
    <source>
        <dbReference type="EMBL" id="KKK86282.1"/>
    </source>
</evidence>
<dbReference type="Pfam" id="PF13155">
    <property type="entry name" value="Toprim_2"/>
    <property type="match status" value="1"/>
</dbReference>
<protein>
    <recommendedName>
        <fullName evidence="1">Toprim domain-containing protein</fullName>
    </recommendedName>
</protein>
<organism evidence="2">
    <name type="scientific">marine sediment metagenome</name>
    <dbReference type="NCBI Taxonomy" id="412755"/>
    <lineage>
        <taxon>unclassified sequences</taxon>
        <taxon>metagenomes</taxon>
        <taxon>ecological metagenomes</taxon>
    </lineage>
</organism>
<dbReference type="AlphaFoldDB" id="A0A0F8YXU8"/>
<dbReference type="PANTHER" id="PTHR30313:SF2">
    <property type="entry name" value="DNA PRIMASE"/>
    <property type="match status" value="1"/>
</dbReference>
<dbReference type="InterPro" id="IPR050219">
    <property type="entry name" value="DnaG_primase"/>
</dbReference>
<dbReference type="SMART" id="SM00493">
    <property type="entry name" value="TOPRIM"/>
    <property type="match status" value="1"/>
</dbReference>
<gene>
    <name evidence="2" type="ORF">LCGC14_2764810</name>
</gene>
<dbReference type="SUPFAM" id="SSF56731">
    <property type="entry name" value="DNA primase core"/>
    <property type="match status" value="1"/>
</dbReference>
<dbReference type="GO" id="GO:0005737">
    <property type="term" value="C:cytoplasm"/>
    <property type="evidence" value="ECO:0007669"/>
    <property type="project" value="TreeGrafter"/>
</dbReference>
<accession>A0A0F8YXU8</accession>
<dbReference type="PANTHER" id="PTHR30313">
    <property type="entry name" value="DNA PRIMASE"/>
    <property type="match status" value="1"/>
</dbReference>